<dbReference type="Pfam" id="PF05960">
    <property type="entry name" value="DUF885"/>
    <property type="match status" value="1"/>
</dbReference>
<dbReference type="Proteomes" id="UP000824175">
    <property type="component" value="Unassembled WGS sequence"/>
</dbReference>
<evidence type="ECO:0000313" key="3">
    <source>
        <dbReference type="Proteomes" id="UP000824175"/>
    </source>
</evidence>
<comment type="caution">
    <text evidence="2">The sequence shown here is derived from an EMBL/GenBank/DDBJ whole genome shotgun (WGS) entry which is preliminary data.</text>
</comment>
<feature type="chain" id="PRO_5039390950" evidence="1">
    <location>
        <begin position="21"/>
        <end position="580"/>
    </location>
</feature>
<feature type="signal peptide" evidence="1">
    <location>
        <begin position="1"/>
        <end position="20"/>
    </location>
</feature>
<reference evidence="2" key="1">
    <citation type="submission" date="2020-10" db="EMBL/GenBank/DDBJ databases">
        <authorList>
            <person name="Gilroy R."/>
        </authorList>
    </citation>
    <scope>NUCLEOTIDE SEQUENCE</scope>
    <source>
        <strain evidence="2">CHK195-11698</strain>
    </source>
</reference>
<sequence length="580" mass="65620">MFKRLIACLLTFCLVACGQASSPPATDFDTFIQESTVTLLDGTTHFNMQFLVNDCEALGVAKPTTYGVGFTTYEEYQEIMTAYQEILDELNKYDYDTLSDKQQRVYTNLKDYLSRELLLKDDYYFSNALIGSYSALQQEIPLTLSLYTIQDEEDIQGFIKDVQALDADFQDYVELEKTRQEMGLGYAQDVLDESQSQALTIAEGQGQEITQSIQAKIDLIEGMDTATKESYKQQVSQVMSEDYTQAYQHLADSLDTIQATQSETMGVSHYEGGKDYYADIVQNQLGVKATPDEIAKEISQAQDDAFQNLLQIALSYQDLIMTEDYTNIEYQEAPTPEAGLDYLKTKITGVFPSIDNLNYQVYTVPEGNRDGFAPAAYLTGKIDMGENESESIMINPDSQGNLMSTLVHEGYPGHMYQNSYLRSLDYPAIMYLTDCIGYSEGWAIYTESYTAEFLEDETEKALTMIAQAETDYTNLLLAYTDVQINQNGWTYDQFYDYLCEEIGGDVGDVKEIYDIICQTPGYYLYYVYCGYLMTSYHDEAVEKLGDQFDPISYHQAILDSGNVGLDIVKENVDAYIEANQ</sequence>
<evidence type="ECO:0000256" key="1">
    <source>
        <dbReference type="SAM" id="SignalP"/>
    </source>
</evidence>
<organism evidence="2 3">
    <name type="scientific">Candidatus Fimiplasma intestinipullorum</name>
    <dbReference type="NCBI Taxonomy" id="2840825"/>
    <lineage>
        <taxon>Bacteria</taxon>
        <taxon>Bacillati</taxon>
        <taxon>Bacillota</taxon>
        <taxon>Clostridia</taxon>
        <taxon>Eubacteriales</taxon>
        <taxon>Candidatus Fimiplasma</taxon>
    </lineage>
</organism>
<accession>A0A9D1L0J2</accession>
<reference evidence="2" key="2">
    <citation type="journal article" date="2021" name="PeerJ">
        <title>Extensive microbial diversity within the chicken gut microbiome revealed by metagenomics and culture.</title>
        <authorList>
            <person name="Gilroy R."/>
            <person name="Ravi A."/>
            <person name="Getino M."/>
            <person name="Pursley I."/>
            <person name="Horton D.L."/>
            <person name="Alikhan N.F."/>
            <person name="Baker D."/>
            <person name="Gharbi K."/>
            <person name="Hall N."/>
            <person name="Watson M."/>
            <person name="Adriaenssens E.M."/>
            <person name="Foster-Nyarko E."/>
            <person name="Jarju S."/>
            <person name="Secka A."/>
            <person name="Antonio M."/>
            <person name="Oren A."/>
            <person name="Chaudhuri R.R."/>
            <person name="La Ragione R."/>
            <person name="Hildebrand F."/>
            <person name="Pallen M.J."/>
        </authorList>
    </citation>
    <scope>NUCLEOTIDE SEQUENCE</scope>
    <source>
        <strain evidence="2">CHK195-11698</strain>
    </source>
</reference>
<dbReference type="PANTHER" id="PTHR33361:SF2">
    <property type="entry name" value="DUF885 DOMAIN-CONTAINING PROTEIN"/>
    <property type="match status" value="1"/>
</dbReference>
<name>A0A9D1L0J2_9FIRM</name>
<protein>
    <submittedName>
        <fullName evidence="2">DUF885 family protein</fullName>
    </submittedName>
</protein>
<dbReference type="AlphaFoldDB" id="A0A9D1L0J2"/>
<dbReference type="PANTHER" id="PTHR33361">
    <property type="entry name" value="GLR0591 PROTEIN"/>
    <property type="match status" value="1"/>
</dbReference>
<evidence type="ECO:0000313" key="2">
    <source>
        <dbReference type="EMBL" id="HIU13810.1"/>
    </source>
</evidence>
<proteinExistence type="predicted"/>
<keyword evidence="1" id="KW-0732">Signal</keyword>
<dbReference type="EMBL" id="DVMJ01000058">
    <property type="protein sequence ID" value="HIU13810.1"/>
    <property type="molecule type" value="Genomic_DNA"/>
</dbReference>
<dbReference type="InterPro" id="IPR010281">
    <property type="entry name" value="DUF885"/>
</dbReference>
<gene>
    <name evidence="2" type="ORF">IAD15_07040</name>
</gene>